<dbReference type="SUPFAM" id="SSF52374">
    <property type="entry name" value="Nucleotidylyl transferase"/>
    <property type="match status" value="1"/>
</dbReference>
<dbReference type="InterPro" id="IPR013155">
    <property type="entry name" value="M/V/L/I-tRNA-synth_anticd-bd"/>
</dbReference>
<dbReference type="FunFam" id="1.10.730.10:FF:000020">
    <property type="entry name" value="Leucine--tRNA ligase cytoplasmic"/>
    <property type="match status" value="1"/>
</dbReference>
<evidence type="ECO:0000256" key="10">
    <source>
        <dbReference type="ARBA" id="ARBA00047469"/>
    </source>
</evidence>
<dbReference type="Pfam" id="PF00133">
    <property type="entry name" value="tRNA-synt_1"/>
    <property type="match status" value="2"/>
</dbReference>
<comment type="catalytic activity">
    <reaction evidence="10">
        <text>tRNA(Leu) + L-leucine + ATP = L-leucyl-tRNA(Leu) + AMP + diphosphate</text>
        <dbReference type="Rhea" id="RHEA:11688"/>
        <dbReference type="Rhea" id="RHEA-COMP:9613"/>
        <dbReference type="Rhea" id="RHEA-COMP:9622"/>
        <dbReference type="ChEBI" id="CHEBI:30616"/>
        <dbReference type="ChEBI" id="CHEBI:33019"/>
        <dbReference type="ChEBI" id="CHEBI:57427"/>
        <dbReference type="ChEBI" id="CHEBI:78442"/>
        <dbReference type="ChEBI" id="CHEBI:78494"/>
        <dbReference type="ChEBI" id="CHEBI:456215"/>
        <dbReference type="EC" id="6.1.1.4"/>
    </reaction>
</comment>
<evidence type="ECO:0000256" key="2">
    <source>
        <dbReference type="ARBA" id="ARBA00005594"/>
    </source>
</evidence>
<dbReference type="Gene3D" id="1.10.730.10">
    <property type="entry name" value="Isoleucyl-tRNA Synthetase, Domain 1"/>
    <property type="match status" value="1"/>
</dbReference>
<dbReference type="InterPro" id="IPR009008">
    <property type="entry name" value="Val/Leu/Ile-tRNA-synth_edit"/>
</dbReference>
<dbReference type="EC" id="6.1.1.4" evidence="3"/>
<name>A0A397HWX8_9GLOM</name>
<dbReference type="GO" id="GO:0004823">
    <property type="term" value="F:leucine-tRNA ligase activity"/>
    <property type="evidence" value="ECO:0007669"/>
    <property type="project" value="UniProtKB-EC"/>
</dbReference>
<keyword evidence="4" id="KW-0436">Ligase</keyword>
<dbReference type="Pfam" id="PF24810">
    <property type="entry name" value="RBD_LARS1"/>
    <property type="match status" value="1"/>
</dbReference>
<dbReference type="FunFam" id="3.90.740.10:FF:000001">
    <property type="entry name" value="Leucine--tRNA ligase, cytoplasmic"/>
    <property type="match status" value="1"/>
</dbReference>
<dbReference type="CDD" id="cd07959">
    <property type="entry name" value="Anticodon_Ia_Leu_AEc"/>
    <property type="match status" value="1"/>
</dbReference>
<evidence type="ECO:0000313" key="14">
    <source>
        <dbReference type="EMBL" id="RHZ67769.1"/>
    </source>
</evidence>
<feature type="domain" description="Leucine--tRNA ligase RagD-binding" evidence="13">
    <location>
        <begin position="958"/>
        <end position="1027"/>
    </location>
</feature>
<dbReference type="Gene3D" id="3.40.50.620">
    <property type="entry name" value="HUPs"/>
    <property type="match status" value="1"/>
</dbReference>
<dbReference type="Gene3D" id="3.90.740.10">
    <property type="entry name" value="Valyl/Leucyl/Isoleucyl-tRNA synthetase, editing domain"/>
    <property type="match status" value="1"/>
</dbReference>
<feature type="domain" description="Aminoacyl-tRNA synthetase class Ia" evidence="11">
    <location>
        <begin position="167"/>
        <end position="770"/>
    </location>
</feature>
<keyword evidence="15" id="KW-1185">Reference proteome</keyword>
<dbReference type="InterPro" id="IPR009080">
    <property type="entry name" value="tRNAsynth_Ia_anticodon-bd"/>
</dbReference>
<keyword evidence="8" id="KW-0030">Aminoacyl-tRNA synthetase</keyword>
<dbReference type="NCBIfam" id="NF008957">
    <property type="entry name" value="PRK12300.1"/>
    <property type="match status" value="1"/>
</dbReference>
<evidence type="ECO:0000256" key="1">
    <source>
        <dbReference type="ARBA" id="ARBA00004496"/>
    </source>
</evidence>
<keyword evidence="5" id="KW-0547">Nucleotide-binding</keyword>
<dbReference type="InterPro" id="IPR004493">
    <property type="entry name" value="Leu-tRNA-synth_Ia_arc/euk"/>
</dbReference>
<dbReference type="EMBL" id="PQFF01000273">
    <property type="protein sequence ID" value="RHZ67769.1"/>
    <property type="molecule type" value="Genomic_DNA"/>
</dbReference>
<dbReference type="PANTHER" id="PTHR45794:SF1">
    <property type="entry name" value="LEUCINE--TRNA LIGASE, CYTOPLASMIC"/>
    <property type="match status" value="1"/>
</dbReference>
<dbReference type="InterPro" id="IPR014729">
    <property type="entry name" value="Rossmann-like_a/b/a_fold"/>
</dbReference>
<evidence type="ECO:0000259" key="11">
    <source>
        <dbReference type="Pfam" id="PF00133"/>
    </source>
</evidence>
<comment type="subcellular location">
    <subcellularLocation>
        <location evidence="1">Cytoplasm</location>
    </subcellularLocation>
</comment>
<dbReference type="AlphaFoldDB" id="A0A397HWX8"/>
<evidence type="ECO:0000256" key="6">
    <source>
        <dbReference type="ARBA" id="ARBA00022840"/>
    </source>
</evidence>
<accession>A0A397HWX8</accession>
<evidence type="ECO:0000313" key="15">
    <source>
        <dbReference type="Proteomes" id="UP000266861"/>
    </source>
</evidence>
<evidence type="ECO:0000256" key="9">
    <source>
        <dbReference type="ARBA" id="ARBA00030520"/>
    </source>
</evidence>
<keyword evidence="6" id="KW-0067">ATP-binding</keyword>
<evidence type="ECO:0000259" key="13">
    <source>
        <dbReference type="Pfam" id="PF24810"/>
    </source>
</evidence>
<dbReference type="STRING" id="1348612.A0A397HWX8"/>
<evidence type="ECO:0000256" key="3">
    <source>
        <dbReference type="ARBA" id="ARBA00013164"/>
    </source>
</evidence>
<comment type="similarity">
    <text evidence="2">Belongs to the class-I aminoacyl-tRNA synthetase family.</text>
</comment>
<proteinExistence type="inferred from homology"/>
<protein>
    <recommendedName>
        <fullName evidence="3">leucine--tRNA ligase</fullName>
        <ecNumber evidence="3">6.1.1.4</ecNumber>
    </recommendedName>
    <alternativeName>
        <fullName evidence="9">Leucyl-tRNA synthetase</fullName>
    </alternativeName>
</protein>
<dbReference type="PANTHER" id="PTHR45794">
    <property type="entry name" value="LEUCYL-TRNA SYNTHETASE"/>
    <property type="match status" value="1"/>
</dbReference>
<dbReference type="InterPro" id="IPR002300">
    <property type="entry name" value="aa-tRNA-synth_Ia"/>
</dbReference>
<evidence type="ECO:0000256" key="8">
    <source>
        <dbReference type="ARBA" id="ARBA00023146"/>
    </source>
</evidence>
<comment type="caution">
    <text evidence="14">The sequence shown here is derived from an EMBL/GenBank/DDBJ whole genome shotgun (WGS) entry which is preliminary data.</text>
</comment>
<keyword evidence="7" id="KW-0648">Protein biosynthesis</keyword>
<sequence>MVTPEVKEDPKKTAKRDALRAIEQKIQELWENEHVFEVNAPSLEKEPDDSVLHDKYPKYMGTFPYPYMNGRLHLGHFFTVTKVEFATGYARMKGKRALFPMGFHCTGMPIKACADKLARELKQFGPNFKIPDEILGVDDLNLESEPKNPLETETKGFQKKGKVAAKSTGLKYQFQIMRSIGVSDDEIVKFADANYWLEYFPPLAIRDCKALGAKIDWRRSFVTTDANPYYDSFVRWQMNKLKVLNKIKFGERYTIYSPIDGQPCMDHDRQSGEGVGPQEYTGIKLKVLEWSREAHNVLGSLKELEDKNIYFVAATLRPETMYGQTNCFVGVNINYGLFNINKTDVFVCTYRAARNMAFQGYSIERGQVSQIIEIKGETLVGTKVNAPLSKYEQVYVLPMENVLATKGTGVVTSVPSDSPDDYATFQDLKKKSDYYKIDPSWVAYDPIPIIQTPTYGDLAAQTICQQKKINSQKDQVKLAEAKELVYKEGFYNGIMLVGDHKGKPVQEAKPLIKNLLISAGQGFVYNEPENFVLSRSGDECIVALCDQWYLDYGEEEWKKQAEKCLKKLNTFGIESRNHFEKTLDWLNQWACARSYGLGSRLPWDPQYLVESLSDSTIYMAYYTVSHLLHGDTLNGSKPGPLGIQASEMTDQVWEYIFCDGPYPECSIPKEKFDIMKREFNYFYPLDLRVSGKDLIPNHLTFFIYNHVAVFPEKHWPLAIRSNGHLQLNREKMSKSTGNFMTGSDAVLKYGADATRITLADAGDAIEDANFEESTANAAILRLFNLKEWCEEQIKNQDNLRTGSKESFHDRAFENEINKIILQTEKAYDDALYRDALKYGFYELQSARDWYREVTMQEGMHKDLILRWIQVQALLVAPIASHWSEYIWREVLLKKTFIINEIFPKPSIPIDEGLLDSTEYVRKMLKSIRDLEIASQKKKKKGKSDNFDPNLPKELKLFVASKFPEWQDISVEAIKQGYDENINTFDDVKIRAILSEKGILKNKKTMPFVQDFKKRVEKYGIVAFNRELSFNEYETLFAIKEFFRRNLGYKRVIVMRGIFAKDEEEKKVVELAVPGEPAILFRNIDPE</sequence>
<dbReference type="GO" id="GO:0006429">
    <property type="term" value="P:leucyl-tRNA aminoacylation"/>
    <property type="evidence" value="ECO:0007669"/>
    <property type="project" value="InterPro"/>
</dbReference>
<dbReference type="SUPFAM" id="SSF50677">
    <property type="entry name" value="ValRS/IleRS/LeuRS editing domain"/>
    <property type="match status" value="1"/>
</dbReference>
<dbReference type="InterPro" id="IPR055416">
    <property type="entry name" value="RBD_LARS1"/>
</dbReference>
<evidence type="ECO:0000259" key="12">
    <source>
        <dbReference type="Pfam" id="PF08264"/>
    </source>
</evidence>
<feature type="domain" description="Methionyl/Valyl/Leucyl/Isoleucyl-tRNA synthetase anticodon-binding" evidence="12">
    <location>
        <begin position="809"/>
        <end position="938"/>
    </location>
</feature>
<gene>
    <name evidence="14" type="ORF">Glove_299g23</name>
</gene>
<dbReference type="Proteomes" id="UP000266861">
    <property type="component" value="Unassembled WGS sequence"/>
</dbReference>
<organism evidence="14 15">
    <name type="scientific">Diversispora epigaea</name>
    <dbReference type="NCBI Taxonomy" id="1348612"/>
    <lineage>
        <taxon>Eukaryota</taxon>
        <taxon>Fungi</taxon>
        <taxon>Fungi incertae sedis</taxon>
        <taxon>Mucoromycota</taxon>
        <taxon>Glomeromycotina</taxon>
        <taxon>Glomeromycetes</taxon>
        <taxon>Diversisporales</taxon>
        <taxon>Diversisporaceae</taxon>
        <taxon>Diversispora</taxon>
    </lineage>
</organism>
<dbReference type="NCBIfam" id="TIGR00395">
    <property type="entry name" value="leuS_arch"/>
    <property type="match status" value="1"/>
</dbReference>
<evidence type="ECO:0000256" key="5">
    <source>
        <dbReference type="ARBA" id="ARBA00022741"/>
    </source>
</evidence>
<evidence type="ECO:0000256" key="7">
    <source>
        <dbReference type="ARBA" id="ARBA00022917"/>
    </source>
</evidence>
<dbReference type="OrthoDB" id="10249672at2759"/>
<dbReference type="GO" id="GO:0002161">
    <property type="term" value="F:aminoacyl-tRNA deacylase activity"/>
    <property type="evidence" value="ECO:0007669"/>
    <property type="project" value="InterPro"/>
</dbReference>
<dbReference type="SUPFAM" id="SSF47323">
    <property type="entry name" value="Anticodon-binding domain of a subclass of class I aminoacyl-tRNA synthetases"/>
    <property type="match status" value="1"/>
</dbReference>
<feature type="domain" description="Aminoacyl-tRNA synthetase class Ia" evidence="11">
    <location>
        <begin position="27"/>
        <end position="116"/>
    </location>
</feature>
<evidence type="ECO:0000256" key="4">
    <source>
        <dbReference type="ARBA" id="ARBA00022598"/>
    </source>
</evidence>
<dbReference type="GO" id="GO:0005737">
    <property type="term" value="C:cytoplasm"/>
    <property type="evidence" value="ECO:0007669"/>
    <property type="project" value="UniProtKB-SubCell"/>
</dbReference>
<reference evidence="14 15" key="1">
    <citation type="submission" date="2018-08" db="EMBL/GenBank/DDBJ databases">
        <title>Genome and evolution of the arbuscular mycorrhizal fungus Diversispora epigaea (formerly Glomus versiforme) and its bacterial endosymbionts.</title>
        <authorList>
            <person name="Sun X."/>
            <person name="Fei Z."/>
            <person name="Harrison M."/>
        </authorList>
    </citation>
    <scope>NUCLEOTIDE SEQUENCE [LARGE SCALE GENOMIC DNA]</scope>
    <source>
        <strain evidence="14 15">IT104</strain>
    </source>
</reference>
<dbReference type="GO" id="GO:0005524">
    <property type="term" value="F:ATP binding"/>
    <property type="evidence" value="ECO:0007669"/>
    <property type="project" value="UniProtKB-KW"/>
</dbReference>
<dbReference type="Pfam" id="PF08264">
    <property type="entry name" value="Anticodon_1"/>
    <property type="match status" value="1"/>
</dbReference>